<keyword evidence="2" id="KW-0732">Signal</keyword>
<organism evidence="4 6">
    <name type="scientific">Stutzerimonas balearica DSM 6083</name>
    <dbReference type="NCBI Taxonomy" id="1123016"/>
    <lineage>
        <taxon>Bacteria</taxon>
        <taxon>Pseudomonadati</taxon>
        <taxon>Pseudomonadota</taxon>
        <taxon>Gammaproteobacteria</taxon>
        <taxon>Pseudomonadales</taxon>
        <taxon>Pseudomonadaceae</taxon>
        <taxon>Stutzerimonas</taxon>
    </lineage>
</organism>
<evidence type="ECO:0000313" key="5">
    <source>
        <dbReference type="EMBL" id="SDM41239.1"/>
    </source>
</evidence>
<reference evidence="4 6" key="3">
    <citation type="journal article" name="Genome Announc.">
        <title>Complete Genome Sequence of Pseudomonas balearica DSM 6083T.</title>
        <authorList>
            <person name="Bennasar-Figueras A."/>
            <person name="Salva-Serra F."/>
            <person name="Jaen-Luchoro D."/>
            <person name="Segui C."/>
            <person name="Aliaga F."/>
            <person name="Busquets A."/>
            <person name="Gomila M."/>
            <person name="Moore E.R."/>
            <person name="Lalucat J."/>
        </authorList>
    </citation>
    <scope>NUCLEOTIDE SEQUENCE [LARGE SCALE GENOMIC DNA]</scope>
    <source>
        <strain evidence="6">DSM 6083</strain>
        <strain evidence="4">DSM6083</strain>
    </source>
</reference>
<feature type="domain" description="Sialate O-acetylesterase" evidence="3">
    <location>
        <begin position="176"/>
        <end position="334"/>
    </location>
</feature>
<dbReference type="Proteomes" id="UP000031271">
    <property type="component" value="Chromosome"/>
</dbReference>
<dbReference type="InterPro" id="IPR005181">
    <property type="entry name" value="SASA"/>
</dbReference>
<sequence>MDRCSPPLALTLSLLLAAPLAASADDLRTRDARNKRETAERLAAENRYSEPLTSRYNHVITYGQSLASAAEGWPALSVEPRYDNLMLGQATRSAAFSGAKFAPVGQPTFTPLRAVVQRKSDAAQLLASAEVRQLDAHAQEEGESVEVGALNLARRLYLQQHKLKADPQHLLLASNAATSGRSIAQLSKRDGTGEYERATQAMREAKRVAGAEGGSYAVSAIFWLQGEYDYSETNGGRNDKAYYKDKLRRLRDDLDMDAMAISGQQRPPAFLSYQTDAKSSVKDGSLAVGMAQWELSKEEPGWYLVGPVYPYTDKGVHLSANGYRWFGQMLGKVYQRVVVERKGWVPLAPRSATGSARQVLIDFQVPHPPLVFDEPYLGHQAREVKNKGFMLHDDKGEVPIEAVDLAADTIVRLRTARPMVGQPRVSYASFGVGGAGQLRDSDTLRAESNYEFRPGMQPEENIPALVDKPYPLHNWSIAFEIPVGSDT</sequence>
<dbReference type="InterPro" id="IPR036514">
    <property type="entry name" value="SGNH_hydro_sf"/>
</dbReference>
<dbReference type="EMBL" id="CP007511">
    <property type="protein sequence ID" value="AJE14549.1"/>
    <property type="molecule type" value="Genomic_DNA"/>
</dbReference>
<dbReference type="GO" id="GO:0016788">
    <property type="term" value="F:hydrolase activity, acting on ester bonds"/>
    <property type="evidence" value="ECO:0007669"/>
    <property type="project" value="UniProtKB-ARBA"/>
</dbReference>
<accession>A0A8D3Y002</accession>
<evidence type="ECO:0000256" key="1">
    <source>
        <dbReference type="ARBA" id="ARBA00022801"/>
    </source>
</evidence>
<dbReference type="Proteomes" id="UP000182276">
    <property type="component" value="Unassembled WGS sequence"/>
</dbReference>
<name>A0A8D3Y002_9GAMM</name>
<evidence type="ECO:0000313" key="7">
    <source>
        <dbReference type="Proteomes" id="UP000182276"/>
    </source>
</evidence>
<evidence type="ECO:0000259" key="3">
    <source>
        <dbReference type="Pfam" id="PF03629"/>
    </source>
</evidence>
<dbReference type="GeneID" id="77259402"/>
<dbReference type="RefSeq" id="WP_043219020.1">
    <property type="nucleotide sequence ID" value="NZ_CP007511.1"/>
</dbReference>
<dbReference type="SUPFAM" id="SSF52266">
    <property type="entry name" value="SGNH hydrolase"/>
    <property type="match status" value="1"/>
</dbReference>
<dbReference type="KEGG" id="pbm:CL52_05660"/>
<feature type="chain" id="PRO_5034607643" evidence="2">
    <location>
        <begin position="25"/>
        <end position="487"/>
    </location>
</feature>
<dbReference type="Pfam" id="PF03629">
    <property type="entry name" value="SASA"/>
    <property type="match status" value="1"/>
</dbReference>
<evidence type="ECO:0000256" key="2">
    <source>
        <dbReference type="SAM" id="SignalP"/>
    </source>
</evidence>
<keyword evidence="7" id="KW-1185">Reference proteome</keyword>
<keyword evidence="1" id="KW-0378">Hydrolase</keyword>
<proteinExistence type="predicted"/>
<reference evidence="6" key="1">
    <citation type="submission" date="2014-03" db="EMBL/GenBank/DDBJ databases">
        <title>Complete genome of Pseudomonas balearica DSM 6083T, a sewage water isolate from an enrichment with 2-methylnaphthalene.</title>
        <authorList>
            <person name="Salva-Serra F."/>
            <person name="Jaen-Luchoro D."/>
            <person name="Busquets A."/>
            <person name="Pena A."/>
            <person name="Gomila M."/>
            <person name="Bosch R."/>
            <person name="Nogales B."/>
            <person name="Garcia-Valdes E."/>
            <person name="Lalucat J."/>
            <person name="Bennasar A."/>
        </authorList>
    </citation>
    <scope>NUCLEOTIDE SEQUENCE [LARGE SCALE GENOMIC DNA]</scope>
    <source>
        <strain evidence="6">DSM 6083</strain>
    </source>
</reference>
<feature type="signal peptide" evidence="2">
    <location>
        <begin position="1"/>
        <end position="24"/>
    </location>
</feature>
<dbReference type="Gene3D" id="3.40.50.1110">
    <property type="entry name" value="SGNH hydrolase"/>
    <property type="match status" value="1"/>
</dbReference>
<evidence type="ECO:0000313" key="6">
    <source>
        <dbReference type="Proteomes" id="UP000031271"/>
    </source>
</evidence>
<dbReference type="AlphaFoldDB" id="A0A8D3Y002"/>
<gene>
    <name evidence="4" type="ORF">CL52_05660</name>
    <name evidence="5" type="ORF">SAMN05660875_104439</name>
</gene>
<evidence type="ECO:0000313" key="4">
    <source>
        <dbReference type="EMBL" id="AJE14549.1"/>
    </source>
</evidence>
<dbReference type="EMBL" id="FNHO01000004">
    <property type="protein sequence ID" value="SDM41239.1"/>
    <property type="molecule type" value="Genomic_DNA"/>
</dbReference>
<protein>
    <submittedName>
        <fullName evidence="4">Phosphate ABC transporter substrate-binding protein</fullName>
    </submittedName>
</protein>
<reference evidence="5 7" key="2">
    <citation type="submission" date="2016-10" db="EMBL/GenBank/DDBJ databases">
        <authorList>
            <person name="Varghese N."/>
            <person name="Submissions S."/>
        </authorList>
    </citation>
    <scope>NUCLEOTIDE SEQUENCE [LARGE SCALE GENOMIC DNA]</scope>
    <source>
        <strain evidence="5 7">DSM 6083</strain>
    </source>
</reference>